<evidence type="ECO:0000313" key="3">
    <source>
        <dbReference type="Proteomes" id="UP000234585"/>
    </source>
</evidence>
<name>A0A2I2FMJ6_ASPCN</name>
<dbReference type="EMBL" id="KZ559119">
    <property type="protein sequence ID" value="PLB41855.1"/>
    <property type="molecule type" value="Genomic_DNA"/>
</dbReference>
<feature type="region of interest" description="Disordered" evidence="1">
    <location>
        <begin position="1"/>
        <end position="24"/>
    </location>
</feature>
<accession>A0A2I2FMJ6</accession>
<dbReference type="AlphaFoldDB" id="A0A2I2FMJ6"/>
<dbReference type="OrthoDB" id="76567at2759"/>
<gene>
    <name evidence="2" type="ORF">BDW47DRAFT_42233</name>
</gene>
<feature type="compositionally biased region" description="Low complexity" evidence="1">
    <location>
        <begin position="14"/>
        <end position="24"/>
    </location>
</feature>
<sequence>MDSLYHTAEISRGSSSEPLSSEPLSLEVDSQDFFMRSAKEGEQHLFTTRQLLQRIVEHRLTALQRNQTLDQYIVFLSVPPAEFSILDNDHQRTGKYYRLFYHELTGTLLIKVMPNPAHELAAESFKSLVSVKLHALNIDDEVWPYGSTTVTGGGWKKQADCCWAPALTNASLSLVVEVGLSESARRLALDAHGWLELQASVKLVITISIKSKRPEIVFTRWELLPLPRIDGAITRAPPASARQVVSLKVHRINNTTSVTGESTMNGISTTSQLVIPFDKLVNRPPHHPTEEDLVITEEELRRLAERIWKQQGFF</sequence>
<dbReference type="GeneID" id="36526152"/>
<evidence type="ECO:0000256" key="1">
    <source>
        <dbReference type="SAM" id="MobiDB-lite"/>
    </source>
</evidence>
<protein>
    <submittedName>
        <fullName evidence="2">Uncharacterized protein</fullName>
    </submittedName>
</protein>
<keyword evidence="3" id="KW-1185">Reference proteome</keyword>
<dbReference type="Proteomes" id="UP000234585">
    <property type="component" value="Unassembled WGS sequence"/>
</dbReference>
<proteinExistence type="predicted"/>
<organism evidence="2 3">
    <name type="scientific">Aspergillus candidus</name>
    <dbReference type="NCBI Taxonomy" id="41067"/>
    <lineage>
        <taxon>Eukaryota</taxon>
        <taxon>Fungi</taxon>
        <taxon>Dikarya</taxon>
        <taxon>Ascomycota</taxon>
        <taxon>Pezizomycotina</taxon>
        <taxon>Eurotiomycetes</taxon>
        <taxon>Eurotiomycetidae</taxon>
        <taxon>Eurotiales</taxon>
        <taxon>Aspergillaceae</taxon>
        <taxon>Aspergillus</taxon>
        <taxon>Aspergillus subgen. Circumdati</taxon>
    </lineage>
</organism>
<reference evidence="2 3" key="1">
    <citation type="submission" date="2017-12" db="EMBL/GenBank/DDBJ databases">
        <authorList>
            <consortium name="DOE Joint Genome Institute"/>
            <person name="Haridas S."/>
            <person name="Kjaerbolling I."/>
            <person name="Vesth T.C."/>
            <person name="Frisvad J.C."/>
            <person name="Nybo J.L."/>
            <person name="Theobald S."/>
            <person name="Kuo A."/>
            <person name="Bowyer P."/>
            <person name="Matsuda Y."/>
            <person name="Mondo S."/>
            <person name="Lyhne E.K."/>
            <person name="Kogle M.E."/>
            <person name="Clum A."/>
            <person name="Lipzen A."/>
            <person name="Salamov A."/>
            <person name="Ngan C.Y."/>
            <person name="Daum C."/>
            <person name="Chiniquy J."/>
            <person name="Barry K."/>
            <person name="LaButti K."/>
            <person name="Simmons B.A."/>
            <person name="Magnuson J.K."/>
            <person name="Mortensen U.H."/>
            <person name="Larsen T.O."/>
            <person name="Grigoriev I.V."/>
            <person name="Baker S.E."/>
            <person name="Andersen M.R."/>
            <person name="Nordberg H.P."/>
            <person name="Cantor M.N."/>
            <person name="Hua S.X."/>
        </authorList>
    </citation>
    <scope>NUCLEOTIDE SEQUENCE [LARGE SCALE GENOMIC DNA]</scope>
    <source>
        <strain evidence="2 3">CBS 102.13</strain>
    </source>
</reference>
<dbReference type="RefSeq" id="XP_024675867.1">
    <property type="nucleotide sequence ID" value="XM_024818992.1"/>
</dbReference>
<evidence type="ECO:0000313" key="2">
    <source>
        <dbReference type="EMBL" id="PLB41855.1"/>
    </source>
</evidence>